<reference evidence="5" key="1">
    <citation type="submission" date="2018-05" db="EMBL/GenBank/DDBJ databases">
        <authorList>
            <person name="Lanie J.A."/>
            <person name="Ng W.-L."/>
            <person name="Kazmierczak K.M."/>
            <person name="Andrzejewski T.M."/>
            <person name="Davidsen T.M."/>
            <person name="Wayne K.J."/>
            <person name="Tettelin H."/>
            <person name="Glass J.I."/>
            <person name="Rusch D."/>
            <person name="Podicherti R."/>
            <person name="Tsui H.-C.T."/>
            <person name="Winkler M.E."/>
        </authorList>
    </citation>
    <scope>NUCLEOTIDE SEQUENCE</scope>
</reference>
<dbReference type="Gene3D" id="3.30.360.10">
    <property type="entry name" value="Dihydrodipicolinate Reductase, domain 2"/>
    <property type="match status" value="1"/>
</dbReference>
<name>A0A382FH32_9ZZZZ</name>
<dbReference type="GO" id="GO:0016491">
    <property type="term" value="F:oxidoreductase activity"/>
    <property type="evidence" value="ECO:0007669"/>
    <property type="project" value="UniProtKB-KW"/>
</dbReference>
<dbReference type="AlphaFoldDB" id="A0A382FH32"/>
<keyword evidence="2" id="KW-0560">Oxidoreductase</keyword>
<evidence type="ECO:0000313" key="5">
    <source>
        <dbReference type="EMBL" id="SVB61995.1"/>
    </source>
</evidence>
<gene>
    <name evidence="5" type="ORF">METZ01_LOCUS214849</name>
</gene>
<evidence type="ECO:0000256" key="2">
    <source>
        <dbReference type="ARBA" id="ARBA00023002"/>
    </source>
</evidence>
<evidence type="ECO:0008006" key="6">
    <source>
        <dbReference type="Google" id="ProtNLM"/>
    </source>
</evidence>
<dbReference type="PANTHER" id="PTHR22604:SF105">
    <property type="entry name" value="TRANS-1,2-DIHYDROBENZENE-1,2-DIOL DEHYDROGENASE"/>
    <property type="match status" value="1"/>
</dbReference>
<dbReference type="InterPro" id="IPR000683">
    <property type="entry name" value="Gfo/Idh/MocA-like_OxRdtase_N"/>
</dbReference>
<dbReference type="InterPro" id="IPR050984">
    <property type="entry name" value="Gfo/Idh/MocA_domain"/>
</dbReference>
<dbReference type="InterPro" id="IPR055170">
    <property type="entry name" value="GFO_IDH_MocA-like_dom"/>
</dbReference>
<dbReference type="EMBL" id="UINC01049795">
    <property type="protein sequence ID" value="SVB61995.1"/>
    <property type="molecule type" value="Genomic_DNA"/>
</dbReference>
<dbReference type="GO" id="GO:0000166">
    <property type="term" value="F:nucleotide binding"/>
    <property type="evidence" value="ECO:0007669"/>
    <property type="project" value="InterPro"/>
</dbReference>
<dbReference type="PANTHER" id="PTHR22604">
    <property type="entry name" value="OXIDOREDUCTASES"/>
    <property type="match status" value="1"/>
</dbReference>
<feature type="domain" description="Gfo/Idh/MocA-like oxidoreductase N-terminal" evidence="3">
    <location>
        <begin position="4"/>
        <end position="121"/>
    </location>
</feature>
<evidence type="ECO:0000259" key="4">
    <source>
        <dbReference type="Pfam" id="PF22725"/>
    </source>
</evidence>
<dbReference type="Gene3D" id="3.40.50.720">
    <property type="entry name" value="NAD(P)-binding Rossmann-like Domain"/>
    <property type="match status" value="1"/>
</dbReference>
<proteinExistence type="inferred from homology"/>
<dbReference type="Pfam" id="PF22725">
    <property type="entry name" value="GFO_IDH_MocA_C3"/>
    <property type="match status" value="1"/>
</dbReference>
<sequence length="332" mass="36551">MQDLNICVVGCGGYAYEVMNEIKGVRGIKFSFASRDISKAKSYQDQFDGAHSFGNYEEAASHPEIDAMYIFSPHNLHLHHTTMALSNKKHVLVEKPIAKTLEEGKKMIALANNSGMHLMVAENYKFLPTVEKSAEIIRGSDESGIGRLRTIKIISETYREPEGWRRELKISGGGVFIDAGIHLVNLLVSLAGFPEKISAVIPPSVFHESEGEDALNLFATYSNGVSGTIFFSRSTDIGKPVQEIQIDGSAGRIQFNPLSNDMKIIKGNLTRTIKLKKSKRGSQEMISSFRDLILHESPNKMSGEMGLDDLSIVMSAYESANTGSEVTPVKFT</sequence>
<protein>
    <recommendedName>
        <fullName evidence="6">Gfo/Idh/MocA-like oxidoreductase N-terminal domain-containing protein</fullName>
    </recommendedName>
</protein>
<accession>A0A382FH32</accession>
<feature type="domain" description="GFO/IDH/MocA-like oxidoreductase" evidence="4">
    <location>
        <begin position="142"/>
        <end position="253"/>
    </location>
</feature>
<comment type="similarity">
    <text evidence="1">Belongs to the Gfo/Idh/MocA family.</text>
</comment>
<evidence type="ECO:0000256" key="1">
    <source>
        <dbReference type="ARBA" id="ARBA00010928"/>
    </source>
</evidence>
<dbReference type="SUPFAM" id="SSF55347">
    <property type="entry name" value="Glyceraldehyde-3-phosphate dehydrogenase-like, C-terminal domain"/>
    <property type="match status" value="1"/>
</dbReference>
<organism evidence="5">
    <name type="scientific">marine metagenome</name>
    <dbReference type="NCBI Taxonomy" id="408172"/>
    <lineage>
        <taxon>unclassified sequences</taxon>
        <taxon>metagenomes</taxon>
        <taxon>ecological metagenomes</taxon>
    </lineage>
</organism>
<dbReference type="Pfam" id="PF01408">
    <property type="entry name" value="GFO_IDH_MocA"/>
    <property type="match status" value="1"/>
</dbReference>
<evidence type="ECO:0000259" key="3">
    <source>
        <dbReference type="Pfam" id="PF01408"/>
    </source>
</evidence>
<dbReference type="InterPro" id="IPR036291">
    <property type="entry name" value="NAD(P)-bd_dom_sf"/>
</dbReference>
<dbReference type="SUPFAM" id="SSF51735">
    <property type="entry name" value="NAD(P)-binding Rossmann-fold domains"/>
    <property type="match status" value="1"/>
</dbReference>